<dbReference type="AlphaFoldDB" id="A0A560CJA8"/>
<reference evidence="2 3" key="1">
    <citation type="submission" date="2019-06" db="EMBL/GenBank/DDBJ databases">
        <title>Genomic Encyclopedia of Type Strains, Phase IV (KMG-V): Genome sequencing to study the core and pangenomes of soil and plant-associated prokaryotes.</title>
        <authorList>
            <person name="Whitman W."/>
        </authorList>
    </citation>
    <scope>NUCLEOTIDE SEQUENCE [LARGE SCALE GENOMIC DNA]</scope>
    <source>
        <strain evidence="2 3">BR 11650</strain>
    </source>
</reference>
<dbReference type="Proteomes" id="UP000318529">
    <property type="component" value="Unassembled WGS sequence"/>
</dbReference>
<protein>
    <submittedName>
        <fullName evidence="2">Uncharacterized protein</fullName>
    </submittedName>
</protein>
<evidence type="ECO:0000313" key="3">
    <source>
        <dbReference type="Proteomes" id="UP000318529"/>
    </source>
</evidence>
<evidence type="ECO:0000313" key="2">
    <source>
        <dbReference type="EMBL" id="TWA84931.1"/>
    </source>
</evidence>
<feature type="compositionally biased region" description="Polar residues" evidence="1">
    <location>
        <begin position="241"/>
        <end position="253"/>
    </location>
</feature>
<organism evidence="2 3">
    <name type="scientific">Azospirillum brasilense</name>
    <dbReference type="NCBI Taxonomy" id="192"/>
    <lineage>
        <taxon>Bacteria</taxon>
        <taxon>Pseudomonadati</taxon>
        <taxon>Pseudomonadota</taxon>
        <taxon>Alphaproteobacteria</taxon>
        <taxon>Rhodospirillales</taxon>
        <taxon>Azospirillaceae</taxon>
        <taxon>Azospirillum</taxon>
    </lineage>
</organism>
<accession>A0A560CJA8</accession>
<name>A0A560CJA8_AZOBR</name>
<comment type="caution">
    <text evidence="2">The sequence shown here is derived from an EMBL/GenBank/DDBJ whole genome shotgun (WGS) entry which is preliminary data.</text>
</comment>
<proteinExistence type="predicted"/>
<sequence>MPMKEPHGREGGVLWGAELWILAEKAEICGGFVAIRAQFAPQADQTPEVVGEGGETDLHRRATQADGADEQRHAHLPVGEHVLDGRAHRRAGTVGTLVWLRHRSALRLVEMHHAAAPRRRDGRLVGLRAVGAVRPHPAVEGVGVEPARQLRAVVPRRAGDDEAPDQTEPAVDGDVRLVAKRQDQKPLHHARLRVLLARLPAARVRGLTVTDLALLLPGQPLPGRFHDGGVDDLAMLPPDPTSNQGNHGNTDSATVFRGVQRGVVRLVVNGPAWQGVGHVHHPVPRCPFSRWDHRRGGLGVPLLQPEPTEVALIRATPGILIGDEAIAERWLHFGRPSAGALRRLGCTPGAGVTSGPRAPTRNQLRTYDVEPVQLTTETLRSNGAAFCRQG</sequence>
<feature type="region of interest" description="Disordered" evidence="1">
    <location>
        <begin position="233"/>
        <end position="253"/>
    </location>
</feature>
<evidence type="ECO:0000256" key="1">
    <source>
        <dbReference type="SAM" id="MobiDB-lite"/>
    </source>
</evidence>
<dbReference type="EMBL" id="VITH01000004">
    <property type="protein sequence ID" value="TWA84931.1"/>
    <property type="molecule type" value="Genomic_DNA"/>
</dbReference>
<gene>
    <name evidence="2" type="ORF">FBZ83_104198</name>
</gene>